<keyword evidence="2" id="KW-1185">Reference proteome</keyword>
<reference evidence="1 2" key="1">
    <citation type="journal article" date="2024" name="Ann. Entomol. Soc. Am.">
        <title>Genomic analyses of the southern and eastern yellowjacket wasps (Hymenoptera: Vespidae) reveal evolutionary signatures of social life.</title>
        <authorList>
            <person name="Catto M.A."/>
            <person name="Caine P.B."/>
            <person name="Orr S.E."/>
            <person name="Hunt B.G."/>
            <person name="Goodisman M.A.D."/>
        </authorList>
    </citation>
    <scope>NUCLEOTIDE SEQUENCE [LARGE SCALE GENOMIC DNA]</scope>
    <source>
        <strain evidence="1">233</strain>
        <tissue evidence="1">Head and thorax</tissue>
    </source>
</reference>
<dbReference type="EMBL" id="JAUDFV010000156">
    <property type="protein sequence ID" value="KAL2714573.1"/>
    <property type="molecule type" value="Genomic_DNA"/>
</dbReference>
<name>A0ABD2A1Q8_VESSQ</name>
<sequence>MGGRSDEEENEVKAKSIISSTSRKYADNFLLDSFLEIGFETQLSMRRQTKWTESGGKRLA</sequence>
<evidence type="ECO:0000313" key="2">
    <source>
        <dbReference type="Proteomes" id="UP001607302"/>
    </source>
</evidence>
<dbReference type="AlphaFoldDB" id="A0ABD2A1Q8"/>
<accession>A0ABD2A1Q8</accession>
<dbReference type="Proteomes" id="UP001607302">
    <property type="component" value="Unassembled WGS sequence"/>
</dbReference>
<gene>
    <name evidence="1" type="ORF">V1478_015758</name>
</gene>
<proteinExistence type="predicted"/>
<comment type="caution">
    <text evidence="1">The sequence shown here is derived from an EMBL/GenBank/DDBJ whole genome shotgun (WGS) entry which is preliminary data.</text>
</comment>
<evidence type="ECO:0000313" key="1">
    <source>
        <dbReference type="EMBL" id="KAL2714573.1"/>
    </source>
</evidence>
<protein>
    <submittedName>
        <fullName evidence="1">Uncharacterized protein</fullName>
    </submittedName>
</protein>
<organism evidence="1 2">
    <name type="scientific">Vespula squamosa</name>
    <name type="common">Southern yellow jacket</name>
    <name type="synonym">Wasp</name>
    <dbReference type="NCBI Taxonomy" id="30214"/>
    <lineage>
        <taxon>Eukaryota</taxon>
        <taxon>Metazoa</taxon>
        <taxon>Ecdysozoa</taxon>
        <taxon>Arthropoda</taxon>
        <taxon>Hexapoda</taxon>
        <taxon>Insecta</taxon>
        <taxon>Pterygota</taxon>
        <taxon>Neoptera</taxon>
        <taxon>Endopterygota</taxon>
        <taxon>Hymenoptera</taxon>
        <taxon>Apocrita</taxon>
        <taxon>Aculeata</taxon>
        <taxon>Vespoidea</taxon>
        <taxon>Vespidae</taxon>
        <taxon>Vespinae</taxon>
        <taxon>Vespula</taxon>
    </lineage>
</organism>